<evidence type="ECO:0000313" key="2">
    <source>
        <dbReference type="EMBL" id="QGZ92711.1"/>
    </source>
</evidence>
<dbReference type="Proteomes" id="UP000438345">
    <property type="component" value="Chromosome"/>
</dbReference>
<sequence>MYNCNFCTVNNNKKTLQDLLLNTPSKNVALVSFNESNGLPCVPEPSSILSLLALGTLGAASTLKRKLKSSKSSEKETTKVG</sequence>
<reference evidence="2 3" key="1">
    <citation type="submission" date="2019-12" db="EMBL/GenBank/DDBJ databases">
        <title>Complete genome sequence of Microcystis aeruginosa strain FD4.</title>
        <authorList>
            <person name="Urakawa H."/>
        </authorList>
    </citation>
    <scope>NUCLEOTIDE SEQUENCE [LARGE SCALE GENOMIC DNA]</scope>
    <source>
        <strain evidence="2 3">FD4</strain>
    </source>
</reference>
<gene>
    <name evidence="2" type="ORF">GQR42_08325</name>
</gene>
<dbReference type="InterPro" id="IPR013424">
    <property type="entry name" value="Ice-binding_C"/>
</dbReference>
<feature type="domain" description="Ice-binding protein C-terminal" evidence="1">
    <location>
        <begin position="42"/>
        <end position="61"/>
    </location>
</feature>
<dbReference type="EMBL" id="CP046973">
    <property type="protein sequence ID" value="QGZ92711.1"/>
    <property type="molecule type" value="Genomic_DNA"/>
</dbReference>
<proteinExistence type="predicted"/>
<name>A0A857DAP9_MICAE</name>
<protein>
    <submittedName>
        <fullName evidence="2">PEP-CTERM sorting domain-containing protein</fullName>
    </submittedName>
</protein>
<dbReference type="Pfam" id="PF07589">
    <property type="entry name" value="PEP-CTERM"/>
    <property type="match status" value="1"/>
</dbReference>
<organism evidence="2 3">
    <name type="scientific">Microcystis aeruginosa FD4</name>
    <dbReference type="NCBI Taxonomy" id="2686288"/>
    <lineage>
        <taxon>Bacteria</taxon>
        <taxon>Bacillati</taxon>
        <taxon>Cyanobacteriota</taxon>
        <taxon>Cyanophyceae</taxon>
        <taxon>Oscillatoriophycideae</taxon>
        <taxon>Chroococcales</taxon>
        <taxon>Microcystaceae</taxon>
        <taxon>Microcystis</taxon>
    </lineage>
</organism>
<dbReference type="NCBIfam" id="TIGR02595">
    <property type="entry name" value="PEP_CTERM"/>
    <property type="match status" value="1"/>
</dbReference>
<evidence type="ECO:0000259" key="1">
    <source>
        <dbReference type="Pfam" id="PF07589"/>
    </source>
</evidence>
<dbReference type="AlphaFoldDB" id="A0A857DAP9"/>
<accession>A0A857DAP9</accession>
<evidence type="ECO:0000313" key="3">
    <source>
        <dbReference type="Proteomes" id="UP000438345"/>
    </source>
</evidence>